<dbReference type="Proteomes" id="UP000035955">
    <property type="component" value="Unassembled WGS sequence"/>
</dbReference>
<evidence type="ECO:0000313" key="2">
    <source>
        <dbReference type="Proteomes" id="UP000035955"/>
    </source>
</evidence>
<proteinExistence type="predicted"/>
<name>A0A0J6SMX9_9HYPH</name>
<protein>
    <submittedName>
        <fullName evidence="1">Uncharacterized protein</fullName>
    </submittedName>
</protein>
<dbReference type="EMBL" id="LABY01000130">
    <property type="protein sequence ID" value="KMO34763.1"/>
    <property type="molecule type" value="Genomic_DNA"/>
</dbReference>
<sequence>MRTDIDRFICFDRPLLLLTEDDAVATARVDDVVSSSSAQSSKVEAWEDRIAHEFCERADSGLLAVRWKALQCL</sequence>
<comment type="caution">
    <text evidence="1">The sequence shown here is derived from an EMBL/GenBank/DDBJ whole genome shotgun (WGS) entry which is preliminary data.</text>
</comment>
<organism evidence="1 2">
    <name type="scientific">Methylobacterium variabile</name>
    <dbReference type="NCBI Taxonomy" id="298794"/>
    <lineage>
        <taxon>Bacteria</taxon>
        <taxon>Pseudomonadati</taxon>
        <taxon>Pseudomonadota</taxon>
        <taxon>Alphaproteobacteria</taxon>
        <taxon>Hyphomicrobiales</taxon>
        <taxon>Methylobacteriaceae</taxon>
        <taxon>Methylobacterium</taxon>
    </lineage>
</organism>
<gene>
    <name evidence="1" type="ORF">VQ02_18570</name>
</gene>
<reference evidence="1 2" key="1">
    <citation type="submission" date="2015-03" db="EMBL/GenBank/DDBJ databases">
        <title>Genome sequencing of Methylobacterium variabile DSM 16961.</title>
        <authorList>
            <person name="Chaudhry V."/>
            <person name="Patil P.B."/>
        </authorList>
    </citation>
    <scope>NUCLEOTIDE SEQUENCE [LARGE SCALE GENOMIC DNA]</scope>
    <source>
        <strain evidence="1 2">DSM 16961</strain>
    </source>
</reference>
<keyword evidence="2" id="KW-1185">Reference proteome</keyword>
<accession>A0A0J6SMX9</accession>
<evidence type="ECO:0000313" key="1">
    <source>
        <dbReference type="EMBL" id="KMO34763.1"/>
    </source>
</evidence>
<dbReference type="AlphaFoldDB" id="A0A0J6SMX9"/>